<comment type="caution">
    <text evidence="1">The sequence shown here is derived from an EMBL/GenBank/DDBJ whole genome shotgun (WGS) entry which is preliminary data.</text>
</comment>
<dbReference type="CDD" id="cd07067">
    <property type="entry name" value="HP_PGM_like"/>
    <property type="match status" value="1"/>
</dbReference>
<dbReference type="EMBL" id="JACHVC010000012">
    <property type="protein sequence ID" value="MBC2606988.1"/>
    <property type="molecule type" value="Genomic_DNA"/>
</dbReference>
<dbReference type="InterPro" id="IPR004449">
    <property type="entry name" value="SixA"/>
</dbReference>
<dbReference type="Pfam" id="PF00300">
    <property type="entry name" value="His_Phos_1"/>
    <property type="match status" value="1"/>
</dbReference>
<protein>
    <submittedName>
        <fullName evidence="1">Phosphohistidine phosphatase SixA</fullName>
    </submittedName>
</protein>
<dbReference type="InterPro" id="IPR029033">
    <property type="entry name" value="His_PPase_superfam"/>
</dbReference>
<sequence length="162" mass="18118">MQQTIYIARHAHALDEAPSDALRPLSEKGHKQCARLVQGLRKTSLLSVSEVWHSGYLRAEQTASALANGLGLPLPHLQKDGLTPYDHPRSIAEKINQTHENFLLAGHEPNLSHLASLLLSGRDDFQAVIFPKASILCLSRMKVGSQATPWQIEWHLNHKHYK</sequence>
<accession>A0A7X1B9Q2</accession>
<dbReference type="Proteomes" id="UP000526501">
    <property type="component" value="Unassembled WGS sequence"/>
</dbReference>
<dbReference type="GO" id="GO:0101006">
    <property type="term" value="F:protein histidine phosphatase activity"/>
    <property type="evidence" value="ECO:0007669"/>
    <property type="project" value="InterPro"/>
</dbReference>
<gene>
    <name evidence="1" type="primary">sixA</name>
    <name evidence="1" type="ORF">H5P27_13120</name>
</gene>
<keyword evidence="2" id="KW-1185">Reference proteome</keyword>
<evidence type="ECO:0000313" key="1">
    <source>
        <dbReference type="EMBL" id="MBC2606988.1"/>
    </source>
</evidence>
<dbReference type="GO" id="GO:0005737">
    <property type="term" value="C:cytoplasm"/>
    <property type="evidence" value="ECO:0007669"/>
    <property type="project" value="InterPro"/>
</dbReference>
<dbReference type="SUPFAM" id="SSF53254">
    <property type="entry name" value="Phosphoglycerate mutase-like"/>
    <property type="match status" value="1"/>
</dbReference>
<dbReference type="RefSeq" id="WP_185660853.1">
    <property type="nucleotide sequence ID" value="NZ_CAWPOO010000012.1"/>
</dbReference>
<dbReference type="InterPro" id="IPR013078">
    <property type="entry name" value="His_Pase_superF_clade-1"/>
</dbReference>
<dbReference type="Gene3D" id="3.40.50.1240">
    <property type="entry name" value="Phosphoglycerate mutase-like"/>
    <property type="match status" value="1"/>
</dbReference>
<organism evidence="1 2">
    <name type="scientific">Pelagicoccus albus</name>
    <dbReference type="NCBI Taxonomy" id="415222"/>
    <lineage>
        <taxon>Bacteria</taxon>
        <taxon>Pseudomonadati</taxon>
        <taxon>Verrucomicrobiota</taxon>
        <taxon>Opitutia</taxon>
        <taxon>Puniceicoccales</taxon>
        <taxon>Pelagicoccaceae</taxon>
        <taxon>Pelagicoccus</taxon>
    </lineage>
</organism>
<name>A0A7X1B9Q2_9BACT</name>
<reference evidence="1 2" key="1">
    <citation type="submission" date="2020-07" db="EMBL/GenBank/DDBJ databases">
        <authorList>
            <person name="Feng X."/>
        </authorList>
    </citation>
    <scope>NUCLEOTIDE SEQUENCE [LARGE SCALE GENOMIC DNA]</scope>
    <source>
        <strain evidence="1 2">JCM23202</strain>
    </source>
</reference>
<dbReference type="NCBIfam" id="TIGR00249">
    <property type="entry name" value="sixA"/>
    <property type="match status" value="1"/>
</dbReference>
<proteinExistence type="predicted"/>
<dbReference type="AlphaFoldDB" id="A0A7X1B9Q2"/>
<evidence type="ECO:0000313" key="2">
    <source>
        <dbReference type="Proteomes" id="UP000526501"/>
    </source>
</evidence>